<dbReference type="Gene3D" id="1.10.30.50">
    <property type="match status" value="1"/>
</dbReference>
<evidence type="ECO:0008006" key="2">
    <source>
        <dbReference type="Google" id="ProtNLM"/>
    </source>
</evidence>
<dbReference type="EMBL" id="WNJL01000034">
    <property type="protein sequence ID" value="NDU42770.1"/>
    <property type="molecule type" value="Genomic_DNA"/>
</dbReference>
<comment type="caution">
    <text evidence="1">The sequence shown here is derived from an EMBL/GenBank/DDBJ whole genome shotgun (WGS) entry which is preliminary data.</text>
</comment>
<evidence type="ECO:0000313" key="1">
    <source>
        <dbReference type="EMBL" id="NDU42770.1"/>
    </source>
</evidence>
<accession>A0A845UDT3</accession>
<dbReference type="RefSeq" id="WP_163098002.1">
    <property type="nucleotide sequence ID" value="NZ_CP127523.1"/>
</dbReference>
<protein>
    <recommendedName>
        <fullName evidence="2">TIGR02646 family protein</fullName>
    </recommendedName>
</protein>
<dbReference type="AlphaFoldDB" id="A0A845UDT3"/>
<reference evidence="1" key="1">
    <citation type="submission" date="2019-11" db="EMBL/GenBank/DDBJ databases">
        <title>Acidithiobacillus ferrianus sp. nov.: a facultatively anaerobic and extremely acidophilic chemolithoautotroph.</title>
        <authorList>
            <person name="Norris P.R."/>
            <person name="Falagan C."/>
            <person name="Moya-Beltran A."/>
            <person name="Castro M."/>
            <person name="Quatrini R."/>
            <person name="Johnson D.B."/>
        </authorList>
    </citation>
    <scope>NUCLEOTIDE SEQUENCE [LARGE SCALE GENOMIC DNA]</scope>
    <source>
        <strain evidence="1">MG</strain>
    </source>
</reference>
<sequence length="230" mass="26615">MNPFKYPIERHGRTQRPRRFKNYKTYKKFLRVEFSRKCVYCRQPDSSAPNLNFGVDHYRPSSRSEFAGLKYEYTNLYYCCGSCNCHKNNYWPDDEIAGMYVVNPCDFRMADHMFFDGSNGVVVSGSDYGRFTIEILQLNNKELIAYRKGLLLMIVVLEKNIIRANSGKRKLNKMRKKDKISAADYANAARDLDVQIHNLKDALDRLTGDLPIPPIGTHRLNIPITTQGNP</sequence>
<name>A0A845UDT3_9PROT</name>
<gene>
    <name evidence="1" type="ORF">GL267_08985</name>
</gene>
<proteinExistence type="predicted"/>
<organism evidence="1">
    <name type="scientific">Acidithiobacillus ferrianus</name>
    <dbReference type="NCBI Taxonomy" id="2678518"/>
    <lineage>
        <taxon>Bacteria</taxon>
        <taxon>Pseudomonadati</taxon>
        <taxon>Pseudomonadota</taxon>
        <taxon>Acidithiobacillia</taxon>
        <taxon>Acidithiobacillales</taxon>
        <taxon>Acidithiobacillaceae</taxon>
        <taxon>Acidithiobacillus</taxon>
    </lineage>
</organism>